<reference evidence="5" key="1">
    <citation type="submission" date="2020-06" db="EMBL/GenBank/DDBJ databases">
        <authorList>
            <person name="Li T."/>
            <person name="Hu X."/>
            <person name="Zhang T."/>
            <person name="Song X."/>
            <person name="Zhang H."/>
            <person name="Dai N."/>
            <person name="Sheng W."/>
            <person name="Hou X."/>
            <person name="Wei L."/>
        </authorList>
    </citation>
    <scope>NUCLEOTIDE SEQUENCE</scope>
    <source>
        <strain evidence="5">3651</strain>
        <tissue evidence="5">Leaf</tissue>
    </source>
</reference>
<dbReference type="EMBL" id="JACGWO010000002">
    <property type="protein sequence ID" value="KAK4433644.1"/>
    <property type="molecule type" value="Genomic_DNA"/>
</dbReference>
<evidence type="ECO:0000313" key="5">
    <source>
        <dbReference type="EMBL" id="KAK4433644.1"/>
    </source>
</evidence>
<evidence type="ECO:0000256" key="3">
    <source>
        <dbReference type="PROSITE-ProRule" id="PRU01191"/>
    </source>
</evidence>
<evidence type="ECO:0000256" key="2">
    <source>
        <dbReference type="ARBA" id="ARBA00023163"/>
    </source>
</evidence>
<sequence>MEVIDHDDEEFLSLSLALVTDSNYERKRKRKRKEPPNHSDSTESCEEGKIFSLLQMREKMLKLDHNRKRTADQEDGKGLHLIHLLLISAASINVNNMSSAVENLCELYQNVCLKGDSVQRVAAYFADGLMARLLTRNSPFYDMIMKGPTPDEEFLAFTELYKVSPLYQFAHFTANQAILEAFEKEENTNSRALHVIDFDISYGFQWPSLMQSLSENATPTNRVLFKITGFGRSLEELQETESRLVSFAKGFRNIVFEFHGLLRGSKLMKPKVKKSETVAVNLVFHLNSLNSYSKISDTLKYAHSLRPSIVVLTEQEGNRHSHNFLSRFMDSLHYFAGMFDSLDDYLPLDSAERLSIEKNLLGKEIKCLMNYDRENEHSPRFEEMMERHGFQGLRQSSNSVMQAKLLLKFRSHCSALHFDGEKFGGFRVFERDDGKAISLGWQERFLVTASSWCCGLS</sequence>
<dbReference type="PANTHER" id="PTHR31636">
    <property type="entry name" value="OSJNBA0084A10.13 PROTEIN-RELATED"/>
    <property type="match status" value="1"/>
</dbReference>
<feature type="short sequence motif" description="VHIID" evidence="3">
    <location>
        <begin position="193"/>
        <end position="197"/>
    </location>
</feature>
<dbReference type="PROSITE" id="PS50985">
    <property type="entry name" value="GRAS"/>
    <property type="match status" value="1"/>
</dbReference>
<protein>
    <submittedName>
        <fullName evidence="5">GRAS family protein RAM1</fullName>
    </submittedName>
</protein>
<keyword evidence="1" id="KW-0805">Transcription regulation</keyword>
<dbReference type="Pfam" id="PF03514">
    <property type="entry name" value="GRAS"/>
    <property type="match status" value="1"/>
</dbReference>
<dbReference type="InterPro" id="IPR005202">
    <property type="entry name" value="TF_GRAS"/>
</dbReference>
<comment type="similarity">
    <text evidence="3">Belongs to the GRAS family.</text>
</comment>
<comment type="caution">
    <text evidence="3">Lacks conserved residue(s) required for the propagation of feature annotation.</text>
</comment>
<dbReference type="AlphaFoldDB" id="A0AAE1YP55"/>
<feature type="region of interest" description="Disordered" evidence="4">
    <location>
        <begin position="25"/>
        <end position="46"/>
    </location>
</feature>
<keyword evidence="2" id="KW-0804">Transcription</keyword>
<feature type="region of interest" description="SAW" evidence="3">
    <location>
        <begin position="370"/>
        <end position="453"/>
    </location>
</feature>
<organism evidence="5 6">
    <name type="scientific">Sesamum alatum</name>
    <dbReference type="NCBI Taxonomy" id="300844"/>
    <lineage>
        <taxon>Eukaryota</taxon>
        <taxon>Viridiplantae</taxon>
        <taxon>Streptophyta</taxon>
        <taxon>Embryophyta</taxon>
        <taxon>Tracheophyta</taxon>
        <taxon>Spermatophyta</taxon>
        <taxon>Magnoliopsida</taxon>
        <taxon>eudicotyledons</taxon>
        <taxon>Gunneridae</taxon>
        <taxon>Pentapetalae</taxon>
        <taxon>asterids</taxon>
        <taxon>lamiids</taxon>
        <taxon>Lamiales</taxon>
        <taxon>Pedaliaceae</taxon>
        <taxon>Sesamum</taxon>
    </lineage>
</organism>
<evidence type="ECO:0000256" key="1">
    <source>
        <dbReference type="ARBA" id="ARBA00023015"/>
    </source>
</evidence>
<keyword evidence="6" id="KW-1185">Reference proteome</keyword>
<comment type="caution">
    <text evidence="5">The sequence shown here is derived from an EMBL/GenBank/DDBJ whole genome shotgun (WGS) entry which is preliminary data.</text>
</comment>
<evidence type="ECO:0000313" key="6">
    <source>
        <dbReference type="Proteomes" id="UP001293254"/>
    </source>
</evidence>
<feature type="region of interest" description="Leucine repeat II (LRII)" evidence="3">
    <location>
        <begin position="239"/>
        <end position="271"/>
    </location>
</feature>
<reference evidence="5" key="2">
    <citation type="journal article" date="2024" name="Plant">
        <title>Genomic evolution and insights into agronomic trait innovations of Sesamum species.</title>
        <authorList>
            <person name="Miao H."/>
            <person name="Wang L."/>
            <person name="Qu L."/>
            <person name="Liu H."/>
            <person name="Sun Y."/>
            <person name="Le M."/>
            <person name="Wang Q."/>
            <person name="Wei S."/>
            <person name="Zheng Y."/>
            <person name="Lin W."/>
            <person name="Duan Y."/>
            <person name="Cao H."/>
            <person name="Xiong S."/>
            <person name="Wang X."/>
            <person name="Wei L."/>
            <person name="Li C."/>
            <person name="Ma Q."/>
            <person name="Ju M."/>
            <person name="Zhao R."/>
            <person name="Li G."/>
            <person name="Mu C."/>
            <person name="Tian Q."/>
            <person name="Mei H."/>
            <person name="Zhang T."/>
            <person name="Gao T."/>
            <person name="Zhang H."/>
        </authorList>
    </citation>
    <scope>NUCLEOTIDE SEQUENCE</scope>
    <source>
        <strain evidence="5">3651</strain>
    </source>
</reference>
<name>A0AAE1YP55_9LAMI</name>
<accession>A0AAE1YP55</accession>
<evidence type="ECO:0000256" key="4">
    <source>
        <dbReference type="SAM" id="MobiDB-lite"/>
    </source>
</evidence>
<gene>
    <name evidence="5" type="ORF">Salat_0527100</name>
</gene>
<proteinExistence type="inferred from homology"/>
<dbReference type="Proteomes" id="UP001293254">
    <property type="component" value="Unassembled WGS sequence"/>
</dbReference>
<feature type="compositionally biased region" description="Basic and acidic residues" evidence="4">
    <location>
        <begin position="34"/>
        <end position="46"/>
    </location>
</feature>